<dbReference type="InterPro" id="IPR013324">
    <property type="entry name" value="RNA_pol_sigma_r3/r4-like"/>
</dbReference>
<dbReference type="InterPro" id="IPR036388">
    <property type="entry name" value="WH-like_DNA-bd_sf"/>
</dbReference>
<protein>
    <submittedName>
        <fullName evidence="7">RNA polymerase sigma-70 factor, ECF subfamily</fullName>
    </submittedName>
</protein>
<dbReference type="RefSeq" id="WP_218131101.1">
    <property type="nucleotide sequence ID" value="NZ_FNET01000033.1"/>
</dbReference>
<reference evidence="8" key="1">
    <citation type="submission" date="2016-10" db="EMBL/GenBank/DDBJ databases">
        <authorList>
            <person name="Varghese N."/>
            <person name="Submissions S."/>
        </authorList>
    </citation>
    <scope>NUCLEOTIDE SEQUENCE [LARGE SCALE GENOMIC DNA]</scope>
    <source>
        <strain evidence="8">DSM 44796</strain>
    </source>
</reference>
<dbReference type="PANTHER" id="PTHR43133:SF8">
    <property type="entry name" value="RNA POLYMERASE SIGMA FACTOR HI_1459-RELATED"/>
    <property type="match status" value="1"/>
</dbReference>
<dbReference type="GO" id="GO:0006352">
    <property type="term" value="P:DNA-templated transcription initiation"/>
    <property type="evidence" value="ECO:0007669"/>
    <property type="project" value="InterPro"/>
</dbReference>
<evidence type="ECO:0000259" key="6">
    <source>
        <dbReference type="Pfam" id="PF04545"/>
    </source>
</evidence>
<dbReference type="Gene3D" id="1.10.10.10">
    <property type="entry name" value="Winged helix-like DNA-binding domain superfamily/Winged helix DNA-binding domain"/>
    <property type="match status" value="1"/>
</dbReference>
<dbReference type="PANTHER" id="PTHR43133">
    <property type="entry name" value="RNA POLYMERASE ECF-TYPE SIGMA FACTO"/>
    <property type="match status" value="1"/>
</dbReference>
<evidence type="ECO:0000256" key="3">
    <source>
        <dbReference type="ARBA" id="ARBA00023082"/>
    </source>
</evidence>
<dbReference type="SUPFAM" id="SSF88946">
    <property type="entry name" value="Sigma2 domain of RNA polymerase sigma factors"/>
    <property type="match status" value="1"/>
</dbReference>
<evidence type="ECO:0000256" key="5">
    <source>
        <dbReference type="ARBA" id="ARBA00023163"/>
    </source>
</evidence>
<keyword evidence="5" id="KW-0804">Transcription</keyword>
<dbReference type="Gene3D" id="1.10.1740.10">
    <property type="match status" value="1"/>
</dbReference>
<dbReference type="InterPro" id="IPR013325">
    <property type="entry name" value="RNA_pol_sigma_r2"/>
</dbReference>
<feature type="domain" description="RNA polymerase sigma-70 region 4" evidence="6">
    <location>
        <begin position="119"/>
        <end position="166"/>
    </location>
</feature>
<organism evidence="7 8">
    <name type="scientific">Lentzea albidocapillata subsp. violacea</name>
    <dbReference type="NCBI Taxonomy" id="128104"/>
    <lineage>
        <taxon>Bacteria</taxon>
        <taxon>Bacillati</taxon>
        <taxon>Actinomycetota</taxon>
        <taxon>Actinomycetes</taxon>
        <taxon>Pseudonocardiales</taxon>
        <taxon>Pseudonocardiaceae</taxon>
        <taxon>Lentzea</taxon>
    </lineage>
</organism>
<accession>A0A1G9YF74</accession>
<proteinExistence type="inferred from homology"/>
<keyword evidence="3" id="KW-0731">Sigma factor</keyword>
<evidence type="ECO:0000256" key="1">
    <source>
        <dbReference type="ARBA" id="ARBA00010641"/>
    </source>
</evidence>
<comment type="similarity">
    <text evidence="1">Belongs to the sigma-70 factor family. ECF subfamily.</text>
</comment>
<evidence type="ECO:0000256" key="2">
    <source>
        <dbReference type="ARBA" id="ARBA00023015"/>
    </source>
</evidence>
<sequence length="177" mass="19595">MPETQPDWAALYLKHRDAMHRVAAKVLREAGIADQAGDAVQEAMMSLMASPPDDVREWEAVMVATAKRRALDRLRSAAVRHAGPELGEEHDHADLGDVAEEVAEAADRQRAAAEVWDHLAVLDDRHRKVAWEYVALERPRAEVAEELGVTPARVSQMAKAALEQLRDAMSPEEVAHD</sequence>
<dbReference type="InterPro" id="IPR014284">
    <property type="entry name" value="RNA_pol_sigma-70_dom"/>
</dbReference>
<name>A0A1G9YF74_9PSEU</name>
<evidence type="ECO:0000256" key="4">
    <source>
        <dbReference type="ARBA" id="ARBA00023125"/>
    </source>
</evidence>
<gene>
    <name evidence="7" type="ORF">SAMN04488074_13344</name>
</gene>
<dbReference type="InterPro" id="IPR039425">
    <property type="entry name" value="RNA_pol_sigma-70-like"/>
</dbReference>
<dbReference type="NCBIfam" id="TIGR02937">
    <property type="entry name" value="sigma70-ECF"/>
    <property type="match status" value="1"/>
</dbReference>
<dbReference type="Proteomes" id="UP000199682">
    <property type="component" value="Unassembled WGS sequence"/>
</dbReference>
<evidence type="ECO:0000313" key="7">
    <source>
        <dbReference type="EMBL" id="SDN07704.1"/>
    </source>
</evidence>
<dbReference type="EMBL" id="FNET01000033">
    <property type="protein sequence ID" value="SDN07704.1"/>
    <property type="molecule type" value="Genomic_DNA"/>
</dbReference>
<dbReference type="GO" id="GO:0016987">
    <property type="term" value="F:sigma factor activity"/>
    <property type="evidence" value="ECO:0007669"/>
    <property type="project" value="UniProtKB-KW"/>
</dbReference>
<dbReference type="InterPro" id="IPR007630">
    <property type="entry name" value="RNA_pol_sigma70_r4"/>
</dbReference>
<dbReference type="AlphaFoldDB" id="A0A1G9YF74"/>
<dbReference type="SUPFAM" id="SSF88659">
    <property type="entry name" value="Sigma3 and sigma4 domains of RNA polymerase sigma factors"/>
    <property type="match status" value="1"/>
</dbReference>
<dbReference type="Pfam" id="PF04545">
    <property type="entry name" value="Sigma70_r4"/>
    <property type="match status" value="1"/>
</dbReference>
<dbReference type="GO" id="GO:0003677">
    <property type="term" value="F:DNA binding"/>
    <property type="evidence" value="ECO:0007669"/>
    <property type="project" value="UniProtKB-KW"/>
</dbReference>
<keyword evidence="2" id="KW-0805">Transcription regulation</keyword>
<evidence type="ECO:0000313" key="8">
    <source>
        <dbReference type="Proteomes" id="UP000199682"/>
    </source>
</evidence>
<keyword evidence="4" id="KW-0238">DNA-binding</keyword>